<dbReference type="SUPFAM" id="SSF51126">
    <property type="entry name" value="Pectin lyase-like"/>
    <property type="match status" value="1"/>
</dbReference>
<reference evidence="9" key="2">
    <citation type="submission" date="2025-08" db="UniProtKB">
        <authorList>
            <consortium name="RefSeq"/>
        </authorList>
    </citation>
    <scope>IDENTIFICATION</scope>
    <source>
        <tissue evidence="9">Leaf</tissue>
    </source>
</reference>
<dbReference type="EC" id="3.1.1.11" evidence="3"/>
<evidence type="ECO:0000256" key="2">
    <source>
        <dbReference type="ARBA" id="ARBA00008891"/>
    </source>
</evidence>
<feature type="chain" id="PRO_5047004726" description="pectinesterase" evidence="6">
    <location>
        <begin position="25"/>
        <end position="179"/>
    </location>
</feature>
<dbReference type="InterPro" id="IPR000070">
    <property type="entry name" value="Pectinesterase_cat"/>
</dbReference>
<evidence type="ECO:0000256" key="3">
    <source>
        <dbReference type="ARBA" id="ARBA00013229"/>
    </source>
</evidence>
<dbReference type="GeneID" id="104726759"/>
<name>A0ABM0UP36_CAMSA</name>
<comment type="pathway">
    <text evidence="1">Glycan metabolism; pectin degradation; 2-dehydro-3-deoxy-D-gluconate from pectin: step 1/5.</text>
</comment>
<dbReference type="RefSeq" id="XP_010443992.1">
    <property type="nucleotide sequence ID" value="XM_010445690.2"/>
</dbReference>
<gene>
    <name evidence="9" type="primary">LOC104726759</name>
</gene>
<feature type="domain" description="Pectinesterase catalytic" evidence="7">
    <location>
        <begin position="70"/>
        <end position="158"/>
    </location>
</feature>
<evidence type="ECO:0000256" key="5">
    <source>
        <dbReference type="ARBA" id="ARBA00023085"/>
    </source>
</evidence>
<evidence type="ECO:0000259" key="7">
    <source>
        <dbReference type="Pfam" id="PF01095"/>
    </source>
</evidence>
<evidence type="ECO:0000256" key="4">
    <source>
        <dbReference type="ARBA" id="ARBA00022801"/>
    </source>
</evidence>
<sequence>MGYNSVSLIVTSLLVVITSPVVFANDAAPIPQNKGGIEQWFNTNVPSLASRKSTLDPALLAAEAKPRIIKVEQNGRGHFKTITEAIKSVQAGNTGRVIIKVGPGVYKEKVTIDRNKPFITLYGHPNAMPVLSYDGTALRYGTVDSATLIVLSDYFMAISKVKHIKNPDGISIHALRKHM</sequence>
<evidence type="ECO:0000313" key="8">
    <source>
        <dbReference type="Proteomes" id="UP000694864"/>
    </source>
</evidence>
<dbReference type="Proteomes" id="UP000694864">
    <property type="component" value="Chromosome 11"/>
</dbReference>
<reference evidence="8" key="1">
    <citation type="journal article" date="2014" name="Nat. Commun.">
        <title>The emerging biofuel crop Camelina sativa retains a highly undifferentiated hexaploid genome structure.</title>
        <authorList>
            <person name="Kagale S."/>
            <person name="Koh C."/>
            <person name="Nixon J."/>
            <person name="Bollina V."/>
            <person name="Clarke W.E."/>
            <person name="Tuteja R."/>
            <person name="Spillane C."/>
            <person name="Robinson S.J."/>
            <person name="Links M.G."/>
            <person name="Clarke C."/>
            <person name="Higgins E.E."/>
            <person name="Huebert T."/>
            <person name="Sharpe A.G."/>
            <person name="Parkin I.A."/>
        </authorList>
    </citation>
    <scope>NUCLEOTIDE SEQUENCE [LARGE SCALE GENOMIC DNA]</scope>
    <source>
        <strain evidence="8">cv. DH55</strain>
    </source>
</reference>
<dbReference type="PANTHER" id="PTHR31321:SF87">
    <property type="entry name" value="PECTINESTERASE 63-RELATED"/>
    <property type="match status" value="1"/>
</dbReference>
<keyword evidence="4" id="KW-0378">Hydrolase</keyword>
<comment type="similarity">
    <text evidence="2">Belongs to the pectinesterase family.</text>
</comment>
<evidence type="ECO:0000256" key="1">
    <source>
        <dbReference type="ARBA" id="ARBA00005184"/>
    </source>
</evidence>
<dbReference type="InterPro" id="IPR011050">
    <property type="entry name" value="Pectin_lyase_fold/virulence"/>
</dbReference>
<dbReference type="InterPro" id="IPR012334">
    <property type="entry name" value="Pectin_lyas_fold"/>
</dbReference>
<keyword evidence="6" id="KW-0732">Signal</keyword>
<protein>
    <recommendedName>
        <fullName evidence="3">pectinesterase</fullName>
        <ecNumber evidence="3">3.1.1.11</ecNumber>
    </recommendedName>
</protein>
<accession>A0ABM0UP36</accession>
<proteinExistence type="inferred from homology"/>
<evidence type="ECO:0000313" key="9">
    <source>
        <dbReference type="RefSeq" id="XP_010443992.1"/>
    </source>
</evidence>
<evidence type="ECO:0000256" key="6">
    <source>
        <dbReference type="SAM" id="SignalP"/>
    </source>
</evidence>
<keyword evidence="8" id="KW-1185">Reference proteome</keyword>
<dbReference type="Gene3D" id="2.160.20.10">
    <property type="entry name" value="Single-stranded right-handed beta-helix, Pectin lyase-like"/>
    <property type="match status" value="1"/>
</dbReference>
<organism evidence="8 9">
    <name type="scientific">Camelina sativa</name>
    <name type="common">False flax</name>
    <name type="synonym">Myagrum sativum</name>
    <dbReference type="NCBI Taxonomy" id="90675"/>
    <lineage>
        <taxon>Eukaryota</taxon>
        <taxon>Viridiplantae</taxon>
        <taxon>Streptophyta</taxon>
        <taxon>Embryophyta</taxon>
        <taxon>Tracheophyta</taxon>
        <taxon>Spermatophyta</taxon>
        <taxon>Magnoliopsida</taxon>
        <taxon>eudicotyledons</taxon>
        <taxon>Gunneridae</taxon>
        <taxon>Pentapetalae</taxon>
        <taxon>rosids</taxon>
        <taxon>malvids</taxon>
        <taxon>Brassicales</taxon>
        <taxon>Brassicaceae</taxon>
        <taxon>Camelineae</taxon>
        <taxon>Camelina</taxon>
    </lineage>
</organism>
<dbReference type="Pfam" id="PF01095">
    <property type="entry name" value="Pectinesterase"/>
    <property type="match status" value="1"/>
</dbReference>
<keyword evidence="5" id="KW-0063">Aspartyl esterase</keyword>
<dbReference type="PANTHER" id="PTHR31321">
    <property type="entry name" value="ACYL-COA THIOESTER HYDROLASE YBHC-RELATED"/>
    <property type="match status" value="1"/>
</dbReference>
<feature type="signal peptide" evidence="6">
    <location>
        <begin position="1"/>
        <end position="24"/>
    </location>
</feature>